<reference evidence="1" key="1">
    <citation type="journal article" date="2021" name="Genome Biol. Evol.">
        <title>A High-Quality Reference Genome for a Parasitic Bivalve with Doubly Uniparental Inheritance (Bivalvia: Unionida).</title>
        <authorList>
            <person name="Smith C.H."/>
        </authorList>
    </citation>
    <scope>NUCLEOTIDE SEQUENCE</scope>
    <source>
        <strain evidence="1">CHS0354</strain>
    </source>
</reference>
<reference evidence="1" key="3">
    <citation type="submission" date="2023-05" db="EMBL/GenBank/DDBJ databases">
        <authorList>
            <person name="Smith C.H."/>
        </authorList>
    </citation>
    <scope>NUCLEOTIDE SEQUENCE</scope>
    <source>
        <strain evidence="1">CHS0354</strain>
        <tissue evidence="1">Mantle</tissue>
    </source>
</reference>
<gene>
    <name evidence="1" type="ORF">CHS0354_010006</name>
</gene>
<organism evidence="1 2">
    <name type="scientific">Potamilus streckersoni</name>
    <dbReference type="NCBI Taxonomy" id="2493646"/>
    <lineage>
        <taxon>Eukaryota</taxon>
        <taxon>Metazoa</taxon>
        <taxon>Spiralia</taxon>
        <taxon>Lophotrochozoa</taxon>
        <taxon>Mollusca</taxon>
        <taxon>Bivalvia</taxon>
        <taxon>Autobranchia</taxon>
        <taxon>Heteroconchia</taxon>
        <taxon>Palaeoheterodonta</taxon>
        <taxon>Unionida</taxon>
        <taxon>Unionoidea</taxon>
        <taxon>Unionidae</taxon>
        <taxon>Ambleminae</taxon>
        <taxon>Lampsilini</taxon>
        <taxon>Potamilus</taxon>
    </lineage>
</organism>
<dbReference type="Proteomes" id="UP001195483">
    <property type="component" value="Unassembled WGS sequence"/>
</dbReference>
<keyword evidence="2" id="KW-1185">Reference proteome</keyword>
<sequence length="138" mass="15958">MFAVTTIRSQMTTFWGFPTVFTGTRIITLSEENAKISQPTSTFLNSNQVMNQGYLPRDCQNQLIQQTTPLPKFYAEEAKKDQVPSEEKSGKIEEAIIHSHRIVKRGAPGTICIMQKNSKMLARLDWQREKKRKLEQRR</sequence>
<dbReference type="EMBL" id="JAEAOA010000631">
    <property type="protein sequence ID" value="KAK3589361.1"/>
    <property type="molecule type" value="Genomic_DNA"/>
</dbReference>
<evidence type="ECO:0000313" key="2">
    <source>
        <dbReference type="Proteomes" id="UP001195483"/>
    </source>
</evidence>
<reference evidence="1" key="2">
    <citation type="journal article" date="2021" name="Genome Biol. Evol.">
        <title>Developing a high-quality reference genome for a parasitic bivalve with doubly uniparental inheritance (Bivalvia: Unionida).</title>
        <authorList>
            <person name="Smith C.H."/>
        </authorList>
    </citation>
    <scope>NUCLEOTIDE SEQUENCE</scope>
    <source>
        <strain evidence="1">CHS0354</strain>
        <tissue evidence="1">Mantle</tissue>
    </source>
</reference>
<evidence type="ECO:0000313" key="1">
    <source>
        <dbReference type="EMBL" id="KAK3589361.1"/>
    </source>
</evidence>
<proteinExistence type="predicted"/>
<comment type="caution">
    <text evidence="1">The sequence shown here is derived from an EMBL/GenBank/DDBJ whole genome shotgun (WGS) entry which is preliminary data.</text>
</comment>
<protein>
    <submittedName>
        <fullName evidence="1">Uncharacterized protein</fullName>
    </submittedName>
</protein>
<accession>A0AAE0SCG0</accession>
<dbReference type="AlphaFoldDB" id="A0AAE0SCG0"/>
<name>A0AAE0SCG0_9BIVA</name>